<dbReference type="SUPFAM" id="SSF53271">
    <property type="entry name" value="PRTase-like"/>
    <property type="match status" value="1"/>
</dbReference>
<dbReference type="InterPro" id="IPR000836">
    <property type="entry name" value="PRTase_dom"/>
</dbReference>
<dbReference type="EMBL" id="JBBHJZ010000005">
    <property type="protein sequence ID" value="MEJ5979101.1"/>
    <property type="molecule type" value="Genomic_DNA"/>
</dbReference>
<dbReference type="Proteomes" id="UP001361239">
    <property type="component" value="Unassembled WGS sequence"/>
</dbReference>
<keyword evidence="1" id="KW-0808">Transferase</keyword>
<accession>A0ABU8S2K2</accession>
<evidence type="ECO:0000313" key="1">
    <source>
        <dbReference type="EMBL" id="MEJ5979101.1"/>
    </source>
</evidence>
<comment type="caution">
    <text evidence="1">The sequence shown here is derived from an EMBL/GenBank/DDBJ whole genome shotgun (WGS) entry which is preliminary data.</text>
</comment>
<gene>
    <name evidence="1" type="ORF">WG901_20785</name>
</gene>
<dbReference type="InterPro" id="IPR029057">
    <property type="entry name" value="PRTase-like"/>
</dbReference>
<keyword evidence="1" id="KW-0328">Glycosyltransferase</keyword>
<keyword evidence="2" id="KW-1185">Reference proteome</keyword>
<sequence>MGIEVSADNVVTINDQHEKGVDTSVAGNPNKSRFKGIPLFHVFKRNQRGARRDDGNPLIHALKDRRGFSILPFWRNLIMSRAKAILEKSKAELEGFDFVMPMPSSSPFCAQFAEMVSQVAGAPLLASDFLRKRTVGEVLAEVKAHPPKVRPGKTSSLASQVHAWEKMSPESQYQAKEVDLSLRPLFSGFAMDGDIPDVQGKRVLVVDDLFATGSSLLSVREILGGQMGAEVCGLCFLSGT</sequence>
<dbReference type="RefSeq" id="WP_339589038.1">
    <property type="nucleotide sequence ID" value="NZ_JBBHJZ010000005.1"/>
</dbReference>
<organism evidence="1 2">
    <name type="scientific">Novosphingobium anseongense</name>
    <dbReference type="NCBI Taxonomy" id="3133436"/>
    <lineage>
        <taxon>Bacteria</taxon>
        <taxon>Pseudomonadati</taxon>
        <taxon>Pseudomonadota</taxon>
        <taxon>Alphaproteobacteria</taxon>
        <taxon>Sphingomonadales</taxon>
        <taxon>Sphingomonadaceae</taxon>
        <taxon>Novosphingobium</taxon>
    </lineage>
</organism>
<proteinExistence type="predicted"/>
<dbReference type="CDD" id="cd06223">
    <property type="entry name" value="PRTases_typeI"/>
    <property type="match status" value="1"/>
</dbReference>
<evidence type="ECO:0000313" key="2">
    <source>
        <dbReference type="Proteomes" id="UP001361239"/>
    </source>
</evidence>
<reference evidence="1 2" key="1">
    <citation type="submission" date="2024-03" db="EMBL/GenBank/DDBJ databases">
        <authorList>
            <person name="Jo J.-H."/>
        </authorList>
    </citation>
    <scope>NUCLEOTIDE SEQUENCE [LARGE SCALE GENOMIC DNA]</scope>
    <source>
        <strain evidence="1 2">PS1R-30</strain>
    </source>
</reference>
<protein>
    <submittedName>
        <fullName evidence="1">Phosphoribosyltransferase</fullName>
    </submittedName>
</protein>
<dbReference type="GO" id="GO:0016757">
    <property type="term" value="F:glycosyltransferase activity"/>
    <property type="evidence" value="ECO:0007669"/>
    <property type="project" value="UniProtKB-KW"/>
</dbReference>
<name>A0ABU8S2K2_9SPHN</name>
<dbReference type="Gene3D" id="3.40.50.2020">
    <property type="match status" value="1"/>
</dbReference>